<evidence type="ECO:0008006" key="3">
    <source>
        <dbReference type="Google" id="ProtNLM"/>
    </source>
</evidence>
<dbReference type="SUPFAM" id="SSF81383">
    <property type="entry name" value="F-box domain"/>
    <property type="match status" value="1"/>
</dbReference>
<organism evidence="1 2">
    <name type="scientific">Sporormia fimetaria CBS 119925</name>
    <dbReference type="NCBI Taxonomy" id="1340428"/>
    <lineage>
        <taxon>Eukaryota</taxon>
        <taxon>Fungi</taxon>
        <taxon>Dikarya</taxon>
        <taxon>Ascomycota</taxon>
        <taxon>Pezizomycotina</taxon>
        <taxon>Dothideomycetes</taxon>
        <taxon>Pleosporomycetidae</taxon>
        <taxon>Pleosporales</taxon>
        <taxon>Sporormiaceae</taxon>
        <taxon>Sporormia</taxon>
    </lineage>
</organism>
<dbReference type="InterPro" id="IPR036047">
    <property type="entry name" value="F-box-like_dom_sf"/>
</dbReference>
<gene>
    <name evidence="1" type="ORF">M011DRAFT_222323</name>
</gene>
<dbReference type="Proteomes" id="UP000799440">
    <property type="component" value="Unassembled WGS sequence"/>
</dbReference>
<protein>
    <recommendedName>
        <fullName evidence="3">F-box domain-containing protein</fullName>
    </recommendedName>
</protein>
<accession>A0A6A6V0H9</accession>
<dbReference type="AlphaFoldDB" id="A0A6A6V0H9"/>
<keyword evidence="2" id="KW-1185">Reference proteome</keyword>
<name>A0A6A6V0H9_9PLEO</name>
<dbReference type="EMBL" id="MU006597">
    <property type="protein sequence ID" value="KAF2743479.1"/>
    <property type="molecule type" value="Genomic_DNA"/>
</dbReference>
<evidence type="ECO:0000313" key="1">
    <source>
        <dbReference type="EMBL" id="KAF2743479.1"/>
    </source>
</evidence>
<dbReference type="OrthoDB" id="3799253at2759"/>
<evidence type="ECO:0000313" key="2">
    <source>
        <dbReference type="Proteomes" id="UP000799440"/>
    </source>
</evidence>
<proteinExistence type="predicted"/>
<sequence>MAFWKSLRRSSSLEPASNSCFPLLQLPVELVTLIASFLTLDEKASLALTCHALLSILGKTVFSDLSSYPPTFKKATAESYLLRGLERDRNDPSLYVCYRCRKFHHIQDANPQLSRMTLKFNDPSATDVGFPICGSAYMEAIRGIQNMLSVSRKEIEPKSWTGSIVTPVHMGYHIESGISSQDLFSHRRFVLQPQNARYDTYWMIPHQYLLSANLEICPHVYFGWDSVTREGTICDALDEFYAQQHEDHQLALSTGQTCQPEPFTGYVCEKCMLEVDIRFRTFEVWITVWQWVGALKSEEKEKWGTKLKKRMGREACFQEKIKKTGLQPGDLKCMWENIRNKDKGSGFVDL</sequence>
<reference evidence="1" key="1">
    <citation type="journal article" date="2020" name="Stud. Mycol.">
        <title>101 Dothideomycetes genomes: a test case for predicting lifestyles and emergence of pathogens.</title>
        <authorList>
            <person name="Haridas S."/>
            <person name="Albert R."/>
            <person name="Binder M."/>
            <person name="Bloem J."/>
            <person name="Labutti K."/>
            <person name="Salamov A."/>
            <person name="Andreopoulos B."/>
            <person name="Baker S."/>
            <person name="Barry K."/>
            <person name="Bills G."/>
            <person name="Bluhm B."/>
            <person name="Cannon C."/>
            <person name="Castanera R."/>
            <person name="Culley D."/>
            <person name="Daum C."/>
            <person name="Ezra D."/>
            <person name="Gonzalez J."/>
            <person name="Henrissat B."/>
            <person name="Kuo A."/>
            <person name="Liang C."/>
            <person name="Lipzen A."/>
            <person name="Lutzoni F."/>
            <person name="Magnuson J."/>
            <person name="Mondo S."/>
            <person name="Nolan M."/>
            <person name="Ohm R."/>
            <person name="Pangilinan J."/>
            <person name="Park H.-J."/>
            <person name="Ramirez L."/>
            <person name="Alfaro M."/>
            <person name="Sun H."/>
            <person name="Tritt A."/>
            <person name="Yoshinaga Y."/>
            <person name="Zwiers L.-H."/>
            <person name="Turgeon B."/>
            <person name="Goodwin S."/>
            <person name="Spatafora J."/>
            <person name="Crous P."/>
            <person name="Grigoriev I."/>
        </authorList>
    </citation>
    <scope>NUCLEOTIDE SEQUENCE</scope>
    <source>
        <strain evidence="1">CBS 119925</strain>
    </source>
</reference>